<name>A0A2U0I8K0_9FLAO</name>
<evidence type="ECO:0000313" key="1">
    <source>
        <dbReference type="EMBL" id="PVW17408.1"/>
    </source>
</evidence>
<gene>
    <name evidence="1" type="ORF">DDV96_02570</name>
</gene>
<dbReference type="Proteomes" id="UP000245962">
    <property type="component" value="Unassembled WGS sequence"/>
</dbReference>
<dbReference type="AlphaFoldDB" id="A0A2U0I8K0"/>
<evidence type="ECO:0000313" key="2">
    <source>
        <dbReference type="Proteomes" id="UP000245962"/>
    </source>
</evidence>
<protein>
    <submittedName>
        <fullName evidence="1">Uncharacterized protein</fullName>
    </submittedName>
</protein>
<proteinExistence type="predicted"/>
<sequence>MAKKDNKNSFLNMHVMQFTKDSLTHYDFKERFSATPYKINDNRIDVDTTSIGVFRFVDKNRFRLAPDRLADSIDFVRLLPTKTVLPKTAIEKMNFEIEYKGRTLTTNFGKTEQIKGPDTRLENINNTYFLSIYRNDRRLGSIPIKKVTDKQLVLYGFPEKPFEVSGEAISEK</sequence>
<organism evidence="1 2">
    <name type="scientific">Marixanthomonas spongiae</name>
    <dbReference type="NCBI Taxonomy" id="2174845"/>
    <lineage>
        <taxon>Bacteria</taxon>
        <taxon>Pseudomonadati</taxon>
        <taxon>Bacteroidota</taxon>
        <taxon>Flavobacteriia</taxon>
        <taxon>Flavobacteriales</taxon>
        <taxon>Flavobacteriaceae</taxon>
        <taxon>Marixanthomonas</taxon>
    </lineage>
</organism>
<keyword evidence="2" id="KW-1185">Reference proteome</keyword>
<reference evidence="1 2" key="1">
    <citation type="submission" date="2018-04" db="EMBL/GenBank/DDBJ databases">
        <title>Marixanthomonas spongiae HN-E44 sp. nov., isolated from a marine sponge.</title>
        <authorList>
            <person name="Luo L."/>
            <person name="Zhuang L."/>
        </authorList>
    </citation>
    <scope>NUCLEOTIDE SEQUENCE [LARGE SCALE GENOMIC DNA]</scope>
    <source>
        <strain evidence="1 2">HN-E44</strain>
    </source>
</reference>
<accession>A0A2U0I8K0</accession>
<dbReference type="EMBL" id="QEHR01000001">
    <property type="protein sequence ID" value="PVW17408.1"/>
    <property type="molecule type" value="Genomic_DNA"/>
</dbReference>
<comment type="caution">
    <text evidence="1">The sequence shown here is derived from an EMBL/GenBank/DDBJ whole genome shotgun (WGS) entry which is preliminary data.</text>
</comment>